<dbReference type="EMBL" id="CAJVPW010075722">
    <property type="protein sequence ID" value="CAG8797324.1"/>
    <property type="molecule type" value="Genomic_DNA"/>
</dbReference>
<dbReference type="Proteomes" id="UP000789366">
    <property type="component" value="Unassembled WGS sequence"/>
</dbReference>
<evidence type="ECO:0000313" key="1">
    <source>
        <dbReference type="EMBL" id="CAG8797324.1"/>
    </source>
</evidence>
<feature type="non-terminal residue" evidence="1">
    <location>
        <position position="89"/>
    </location>
</feature>
<keyword evidence="2" id="KW-1185">Reference proteome</keyword>
<comment type="caution">
    <text evidence="1">The sequence shown here is derived from an EMBL/GenBank/DDBJ whole genome shotgun (WGS) entry which is preliminary data.</text>
</comment>
<sequence length="89" mass="10212">RYNLYKQPNESLEQFRERWYSENISFPTTPQENDTENPNEQETTSASGSPNLSYTDAPTSPKTITTANPELAYLSSLNNFHLESQHNDL</sequence>
<organism evidence="1 2">
    <name type="scientific">Cetraspora pellucida</name>
    <dbReference type="NCBI Taxonomy" id="1433469"/>
    <lineage>
        <taxon>Eukaryota</taxon>
        <taxon>Fungi</taxon>
        <taxon>Fungi incertae sedis</taxon>
        <taxon>Mucoromycota</taxon>
        <taxon>Glomeromycotina</taxon>
        <taxon>Glomeromycetes</taxon>
        <taxon>Diversisporales</taxon>
        <taxon>Gigasporaceae</taxon>
        <taxon>Cetraspora</taxon>
    </lineage>
</organism>
<name>A0ACA9RKV2_9GLOM</name>
<accession>A0ACA9RKV2</accession>
<evidence type="ECO:0000313" key="2">
    <source>
        <dbReference type="Proteomes" id="UP000789366"/>
    </source>
</evidence>
<gene>
    <name evidence="1" type="ORF">SPELUC_LOCUS17747</name>
</gene>
<proteinExistence type="predicted"/>
<feature type="non-terminal residue" evidence="1">
    <location>
        <position position="1"/>
    </location>
</feature>
<reference evidence="1" key="1">
    <citation type="submission" date="2021-06" db="EMBL/GenBank/DDBJ databases">
        <authorList>
            <person name="Kallberg Y."/>
            <person name="Tangrot J."/>
            <person name="Rosling A."/>
        </authorList>
    </citation>
    <scope>NUCLEOTIDE SEQUENCE</scope>
    <source>
        <strain evidence="1">28 12/20/2015</strain>
    </source>
</reference>
<protein>
    <submittedName>
        <fullName evidence="1">1833_t:CDS:1</fullName>
    </submittedName>
</protein>